<evidence type="ECO:0000256" key="4">
    <source>
        <dbReference type="ARBA" id="ARBA00022801"/>
    </source>
</evidence>
<evidence type="ECO:0000256" key="5">
    <source>
        <dbReference type="ARBA" id="ARBA00023145"/>
    </source>
</evidence>
<keyword evidence="7" id="KW-0325">Glycoprotein</keyword>
<keyword evidence="11" id="KW-0732">Signal</keyword>
<evidence type="ECO:0000256" key="1">
    <source>
        <dbReference type="ARBA" id="ARBA00007447"/>
    </source>
</evidence>
<dbReference type="EMBL" id="MNCJ02000331">
    <property type="protein sequence ID" value="KAF5760506.1"/>
    <property type="molecule type" value="Genomic_DNA"/>
</dbReference>
<dbReference type="Gene3D" id="1.10.225.10">
    <property type="entry name" value="Saposin-like"/>
    <property type="match status" value="1"/>
</dbReference>
<evidence type="ECO:0000256" key="6">
    <source>
        <dbReference type="ARBA" id="ARBA00023157"/>
    </source>
</evidence>
<evidence type="ECO:0000256" key="11">
    <source>
        <dbReference type="SAM" id="SignalP"/>
    </source>
</evidence>
<evidence type="ECO:0000256" key="8">
    <source>
        <dbReference type="PIRSR" id="PIRSR601461-1"/>
    </source>
</evidence>
<keyword evidence="14" id="KW-1185">Reference proteome</keyword>
<dbReference type="EC" id="3.4.23.40" evidence="13"/>
<dbReference type="SUPFAM" id="SSF47862">
    <property type="entry name" value="Saposin"/>
    <property type="match status" value="1"/>
</dbReference>
<gene>
    <name evidence="13" type="ORF">HanXRQr2_Chr16g0754301</name>
</gene>
<dbReference type="PANTHER" id="PTHR47966">
    <property type="entry name" value="BETA-SITE APP-CLEAVING ENZYME, ISOFORM A-RELATED"/>
    <property type="match status" value="1"/>
</dbReference>
<feature type="signal peptide" evidence="11">
    <location>
        <begin position="1"/>
        <end position="22"/>
    </location>
</feature>
<keyword evidence="2 10" id="KW-0645">Protease</keyword>
<dbReference type="Gene3D" id="2.40.70.10">
    <property type="entry name" value="Acid Proteases"/>
    <property type="match status" value="2"/>
</dbReference>
<feature type="active site" evidence="8">
    <location>
        <position position="109"/>
    </location>
</feature>
<keyword evidence="5" id="KW-0865">Zymogen</keyword>
<feature type="chain" id="PRO_5039918388" evidence="11">
    <location>
        <begin position="23"/>
        <end position="515"/>
    </location>
</feature>
<feature type="domain" description="Peptidase A1" evidence="12">
    <location>
        <begin position="91"/>
        <end position="512"/>
    </location>
</feature>
<evidence type="ECO:0000256" key="9">
    <source>
        <dbReference type="PIRSR" id="PIRSR601461-2"/>
    </source>
</evidence>
<comment type="similarity">
    <text evidence="1 10">Belongs to the peptidase A1 family.</text>
</comment>
<organism evidence="13 14">
    <name type="scientific">Helianthus annuus</name>
    <name type="common">Common sunflower</name>
    <dbReference type="NCBI Taxonomy" id="4232"/>
    <lineage>
        <taxon>Eukaryota</taxon>
        <taxon>Viridiplantae</taxon>
        <taxon>Streptophyta</taxon>
        <taxon>Embryophyta</taxon>
        <taxon>Tracheophyta</taxon>
        <taxon>Spermatophyta</taxon>
        <taxon>Magnoliopsida</taxon>
        <taxon>eudicotyledons</taxon>
        <taxon>Gunneridae</taxon>
        <taxon>Pentapetalae</taxon>
        <taxon>asterids</taxon>
        <taxon>campanulids</taxon>
        <taxon>Asterales</taxon>
        <taxon>Asteraceae</taxon>
        <taxon>Asteroideae</taxon>
        <taxon>Heliantheae alliance</taxon>
        <taxon>Heliantheae</taxon>
        <taxon>Helianthus</taxon>
    </lineage>
</organism>
<evidence type="ECO:0000313" key="14">
    <source>
        <dbReference type="Proteomes" id="UP000215914"/>
    </source>
</evidence>
<accession>A0A9K3DUA7</accession>
<evidence type="ECO:0000256" key="2">
    <source>
        <dbReference type="ARBA" id="ARBA00022670"/>
    </source>
</evidence>
<protein>
    <submittedName>
        <fullName evidence="13">Phytepsin</fullName>
        <ecNumber evidence="13">3.4.23.40</ecNumber>
    </submittedName>
</protein>
<evidence type="ECO:0000256" key="7">
    <source>
        <dbReference type="ARBA" id="ARBA00023180"/>
    </source>
</evidence>
<dbReference type="Gramene" id="mRNA:HanXRQr2_Chr16g0754301">
    <property type="protein sequence ID" value="mRNA:HanXRQr2_Chr16g0754301"/>
    <property type="gene ID" value="HanXRQr2_Chr16g0754301"/>
</dbReference>
<keyword evidence="4 10" id="KW-0378">Hydrolase</keyword>
<evidence type="ECO:0000256" key="10">
    <source>
        <dbReference type="RuleBase" id="RU000454"/>
    </source>
</evidence>
<dbReference type="FunFam" id="2.40.70.10:FF:000115">
    <property type="entry name" value="Lysosomal aspartic protease"/>
    <property type="match status" value="1"/>
</dbReference>
<dbReference type="InterPro" id="IPR001969">
    <property type="entry name" value="Aspartic_peptidase_AS"/>
</dbReference>
<evidence type="ECO:0000259" key="12">
    <source>
        <dbReference type="PROSITE" id="PS51767"/>
    </source>
</evidence>
<dbReference type="InterPro" id="IPR011001">
    <property type="entry name" value="Saposin-like"/>
</dbReference>
<dbReference type="AlphaFoldDB" id="A0A9K3DUA7"/>
<dbReference type="PROSITE" id="PS51767">
    <property type="entry name" value="PEPTIDASE_A1"/>
    <property type="match status" value="1"/>
</dbReference>
<dbReference type="PRINTS" id="PR00792">
    <property type="entry name" value="PEPSIN"/>
</dbReference>
<evidence type="ECO:0000313" key="13">
    <source>
        <dbReference type="EMBL" id="KAF5760506.1"/>
    </source>
</evidence>
<feature type="disulfide bond" evidence="9">
    <location>
        <begin position="287"/>
        <end position="291"/>
    </location>
</feature>
<dbReference type="SUPFAM" id="SSF50630">
    <property type="entry name" value="Acid proteases"/>
    <property type="match status" value="1"/>
</dbReference>
<dbReference type="GO" id="GO:0006508">
    <property type="term" value="P:proteolysis"/>
    <property type="evidence" value="ECO:0007669"/>
    <property type="project" value="UniProtKB-KW"/>
</dbReference>
<dbReference type="InterPro" id="IPR033869">
    <property type="entry name" value="Phytepsin"/>
</dbReference>
<evidence type="ECO:0000256" key="3">
    <source>
        <dbReference type="ARBA" id="ARBA00022750"/>
    </source>
</evidence>
<dbReference type="Pfam" id="PF00026">
    <property type="entry name" value="Asp"/>
    <property type="match status" value="1"/>
</dbReference>
<keyword evidence="6 9" id="KW-1015">Disulfide bond</keyword>
<reference evidence="13" key="2">
    <citation type="submission" date="2020-06" db="EMBL/GenBank/DDBJ databases">
        <title>Helianthus annuus Genome sequencing and assembly Release 2.</title>
        <authorList>
            <person name="Gouzy J."/>
            <person name="Langlade N."/>
            <person name="Munos S."/>
        </authorList>
    </citation>
    <scope>NUCLEOTIDE SEQUENCE</scope>
    <source>
        <tissue evidence="13">Leaves</tissue>
    </source>
</reference>
<reference evidence="13" key="1">
    <citation type="journal article" date="2017" name="Nature">
        <title>The sunflower genome provides insights into oil metabolism, flowering and Asterid evolution.</title>
        <authorList>
            <person name="Badouin H."/>
            <person name="Gouzy J."/>
            <person name="Grassa C.J."/>
            <person name="Murat F."/>
            <person name="Staton S.E."/>
            <person name="Cottret L."/>
            <person name="Lelandais-Briere C."/>
            <person name="Owens G.L."/>
            <person name="Carrere S."/>
            <person name="Mayjonade B."/>
            <person name="Legrand L."/>
            <person name="Gill N."/>
            <person name="Kane N.C."/>
            <person name="Bowers J.E."/>
            <person name="Hubner S."/>
            <person name="Bellec A."/>
            <person name="Berard A."/>
            <person name="Berges H."/>
            <person name="Blanchet N."/>
            <person name="Boniface M.C."/>
            <person name="Brunel D."/>
            <person name="Catrice O."/>
            <person name="Chaidir N."/>
            <person name="Claudel C."/>
            <person name="Donnadieu C."/>
            <person name="Faraut T."/>
            <person name="Fievet G."/>
            <person name="Helmstetter N."/>
            <person name="King M."/>
            <person name="Knapp S.J."/>
            <person name="Lai Z."/>
            <person name="Le Paslier M.C."/>
            <person name="Lippi Y."/>
            <person name="Lorenzon L."/>
            <person name="Mandel J.R."/>
            <person name="Marage G."/>
            <person name="Marchand G."/>
            <person name="Marquand E."/>
            <person name="Bret-Mestries E."/>
            <person name="Morien E."/>
            <person name="Nambeesan S."/>
            <person name="Nguyen T."/>
            <person name="Pegot-Espagnet P."/>
            <person name="Pouilly N."/>
            <person name="Raftis F."/>
            <person name="Sallet E."/>
            <person name="Schiex T."/>
            <person name="Thomas J."/>
            <person name="Vandecasteele C."/>
            <person name="Vares D."/>
            <person name="Vear F."/>
            <person name="Vautrin S."/>
            <person name="Crespi M."/>
            <person name="Mangin B."/>
            <person name="Burke J.M."/>
            <person name="Salse J."/>
            <person name="Munos S."/>
            <person name="Vincourt P."/>
            <person name="Rieseberg L.H."/>
            <person name="Langlade N.B."/>
        </authorList>
    </citation>
    <scope>NUCLEOTIDE SEQUENCE</scope>
    <source>
        <tissue evidence="13">Leaves</tissue>
    </source>
</reference>
<dbReference type="Proteomes" id="UP000215914">
    <property type="component" value="Unassembled WGS sequence"/>
</dbReference>
<dbReference type="InterPro" id="IPR033121">
    <property type="entry name" value="PEPTIDASE_A1"/>
</dbReference>
<feature type="active site" evidence="8">
    <location>
        <position position="296"/>
    </location>
</feature>
<dbReference type="PROSITE" id="PS00141">
    <property type="entry name" value="ASP_PROTEASE"/>
    <property type="match status" value="2"/>
</dbReference>
<proteinExistence type="inferred from homology"/>
<keyword evidence="3 10" id="KW-0064">Aspartyl protease</keyword>
<dbReference type="InterPro" id="IPR001461">
    <property type="entry name" value="Aspartic_peptidase_A1"/>
</dbReference>
<dbReference type="PANTHER" id="PTHR47966:SF80">
    <property type="entry name" value="ASPARTIC PROTEINASE-LIKE"/>
    <property type="match status" value="1"/>
</dbReference>
<dbReference type="FunFam" id="2.40.70.10:FF:000044">
    <property type="entry name" value="Lysosomal aspartic protease"/>
    <property type="match status" value="1"/>
</dbReference>
<name>A0A9K3DUA7_HELAN</name>
<dbReference type="InterPro" id="IPR021109">
    <property type="entry name" value="Peptidase_aspartic_dom_sf"/>
</dbReference>
<dbReference type="GO" id="GO:0004190">
    <property type="term" value="F:aspartic-type endopeptidase activity"/>
    <property type="evidence" value="ECO:0007669"/>
    <property type="project" value="UniProtKB-KW"/>
</dbReference>
<sequence>MESKSEILVIFLLLSTLLCIRAFSTSNDGLIRVNLKKLKFDDTNSIASNLDLDEGDSLLESIINYEQSGDNLVDPQEPDVVSLKNYMDAQYYGEIGIGTPAQKFTVVFDTGSSNLWVPSSKCRLSLPCLFHSRYRSGRSQTYKANGKPAAIHYGTGSISGYFSEDNVQVGDLVVNDQMFIEATREPGVTFLAGRFDGILGLGFKEISIGDAVPVWENMVNQHLVKDQVFSFWLNRKSEDGEGGEIVFGGVDPKHFTGEHTYVPVTQKGYWQFDMGDVLVGGKPTGFCTSGCSAIADSGTSLIAGPSEVIKQINDAIGATGYLNEQCQKAVRFFGSHVFDQLATSVGNATQVCARIGACPRQVGVSSIGIKSVVDRSEDVSSGIEDTPPCTACKMIVSWTHKELVKNHTRDSILGLGSDLCTVIQSPLGQSSVDCAKITSLPTISFTIGGKEFELSPDQYILKVGEGASTRCISGFIALDIPPPRGPLWILGDTFMRPYHTIFDYGNARVGFAQAV</sequence>
<comment type="caution">
    <text evidence="13">The sequence shown here is derived from an EMBL/GenBank/DDBJ whole genome shotgun (WGS) entry which is preliminary data.</text>
</comment>
<dbReference type="CDD" id="cd06098">
    <property type="entry name" value="phytepsin"/>
    <property type="match status" value="1"/>
</dbReference>
<feature type="disulfide bond" evidence="9">
    <location>
        <begin position="122"/>
        <end position="128"/>
    </location>
</feature>